<dbReference type="RefSeq" id="WP_038064192.1">
    <property type="nucleotide sequence ID" value="NZ_FOVB01000004.1"/>
</dbReference>
<dbReference type="InterPro" id="IPR014151">
    <property type="entry name" value="DNA_helicase_AddA"/>
</dbReference>
<dbReference type="Gene3D" id="1.10.486.10">
    <property type="entry name" value="PCRA, domain 4"/>
    <property type="match status" value="1"/>
</dbReference>
<dbReference type="PANTHER" id="PTHR11070:SF2">
    <property type="entry name" value="ATP-DEPENDENT DNA HELICASE SRS2"/>
    <property type="match status" value="1"/>
</dbReference>
<dbReference type="InterPro" id="IPR027417">
    <property type="entry name" value="P-loop_NTPase"/>
</dbReference>
<keyword evidence="3" id="KW-0227">DNA damage</keyword>
<feature type="domain" description="UvrD-like helicase C-terminal" evidence="17">
    <location>
        <begin position="491"/>
        <end position="775"/>
    </location>
</feature>
<keyword evidence="2 15" id="KW-0547">Nucleotide-binding</keyword>
<dbReference type="eggNOG" id="COG1074">
    <property type="taxonomic scope" value="Bacteria"/>
</dbReference>
<organism evidence="18 19">
    <name type="scientific">Thioclava dalianensis</name>
    <dbReference type="NCBI Taxonomy" id="1185766"/>
    <lineage>
        <taxon>Bacteria</taxon>
        <taxon>Pseudomonadati</taxon>
        <taxon>Pseudomonadota</taxon>
        <taxon>Alphaproteobacteria</taxon>
        <taxon>Rhodobacterales</taxon>
        <taxon>Paracoccaceae</taxon>
        <taxon>Thioclava</taxon>
    </lineage>
</organism>
<protein>
    <recommendedName>
        <fullName evidence="12">DNA 3'-5' helicase</fullName>
        <ecNumber evidence="12">5.6.2.4</ecNumber>
    </recommendedName>
    <alternativeName>
        <fullName evidence="13">DNA 3'-5' helicase II</fullName>
    </alternativeName>
</protein>
<evidence type="ECO:0000259" key="16">
    <source>
        <dbReference type="PROSITE" id="PS51198"/>
    </source>
</evidence>
<dbReference type="PROSITE" id="PS51198">
    <property type="entry name" value="UVRD_HELICASE_ATP_BIND"/>
    <property type="match status" value="1"/>
</dbReference>
<dbReference type="STRING" id="1185766.SAMN05216224_104172"/>
<evidence type="ECO:0000256" key="15">
    <source>
        <dbReference type="PROSITE-ProRule" id="PRU00560"/>
    </source>
</evidence>
<feature type="binding site" evidence="15">
    <location>
        <begin position="24"/>
        <end position="31"/>
    </location>
    <ligand>
        <name>ATP</name>
        <dbReference type="ChEBI" id="CHEBI:30616"/>
    </ligand>
</feature>
<dbReference type="AlphaFoldDB" id="A0A074U6Q6"/>
<reference evidence="18 19" key="1">
    <citation type="submission" date="2014-03" db="EMBL/GenBank/DDBJ databases">
        <title>The draft genome sequence of Thioclava dalianensis DLFJ1-1.</title>
        <authorList>
            <person name="Lai Q."/>
            <person name="Shao Z."/>
        </authorList>
    </citation>
    <scope>NUCLEOTIDE SEQUENCE [LARGE SCALE GENOMIC DNA]</scope>
    <source>
        <strain evidence="18 19">DLFJ1-1</strain>
    </source>
</reference>
<dbReference type="GO" id="GO:0043138">
    <property type="term" value="F:3'-5' DNA helicase activity"/>
    <property type="evidence" value="ECO:0007669"/>
    <property type="project" value="UniProtKB-EC"/>
</dbReference>
<evidence type="ECO:0000256" key="10">
    <source>
        <dbReference type="ARBA" id="ARBA00023235"/>
    </source>
</evidence>
<feature type="domain" description="UvrD-like helicase ATP-binding" evidence="16">
    <location>
        <begin position="3"/>
        <end position="475"/>
    </location>
</feature>
<dbReference type="Gene3D" id="3.90.320.10">
    <property type="match status" value="1"/>
</dbReference>
<evidence type="ECO:0000313" key="19">
    <source>
        <dbReference type="Proteomes" id="UP000027725"/>
    </source>
</evidence>
<gene>
    <name evidence="18" type="ORF">DL1_17365</name>
</gene>
<keyword evidence="6" id="KW-0269">Exonuclease</keyword>
<evidence type="ECO:0000259" key="17">
    <source>
        <dbReference type="PROSITE" id="PS51217"/>
    </source>
</evidence>
<dbReference type="SUPFAM" id="SSF52540">
    <property type="entry name" value="P-loop containing nucleoside triphosphate hydrolases"/>
    <property type="match status" value="1"/>
</dbReference>
<dbReference type="SUPFAM" id="SSF52980">
    <property type="entry name" value="Restriction endonuclease-like"/>
    <property type="match status" value="1"/>
</dbReference>
<evidence type="ECO:0000256" key="2">
    <source>
        <dbReference type="ARBA" id="ARBA00022741"/>
    </source>
</evidence>
<dbReference type="GO" id="GO:0005829">
    <property type="term" value="C:cytosol"/>
    <property type="evidence" value="ECO:0007669"/>
    <property type="project" value="TreeGrafter"/>
</dbReference>
<keyword evidence="10" id="KW-0413">Isomerase</keyword>
<evidence type="ECO:0000256" key="14">
    <source>
        <dbReference type="ARBA" id="ARBA00048988"/>
    </source>
</evidence>
<dbReference type="GO" id="GO:0005524">
    <property type="term" value="F:ATP binding"/>
    <property type="evidence" value="ECO:0007669"/>
    <property type="project" value="UniProtKB-UniRule"/>
</dbReference>
<evidence type="ECO:0000256" key="9">
    <source>
        <dbReference type="ARBA" id="ARBA00023204"/>
    </source>
</evidence>
<dbReference type="NCBIfam" id="TIGR02784">
    <property type="entry name" value="addA_alphas"/>
    <property type="match status" value="1"/>
</dbReference>
<comment type="caution">
    <text evidence="18">The sequence shown here is derived from an EMBL/GenBank/DDBJ whole genome shotgun (WGS) entry which is preliminary data.</text>
</comment>
<dbReference type="Pfam" id="PF13361">
    <property type="entry name" value="UvrD_C"/>
    <property type="match status" value="1"/>
</dbReference>
<evidence type="ECO:0000313" key="18">
    <source>
        <dbReference type="EMBL" id="KEP70327.1"/>
    </source>
</evidence>
<evidence type="ECO:0000256" key="6">
    <source>
        <dbReference type="ARBA" id="ARBA00022839"/>
    </source>
</evidence>
<evidence type="ECO:0000256" key="7">
    <source>
        <dbReference type="ARBA" id="ARBA00022840"/>
    </source>
</evidence>
<evidence type="ECO:0000256" key="4">
    <source>
        <dbReference type="ARBA" id="ARBA00022801"/>
    </source>
</evidence>
<keyword evidence="8" id="KW-0238">DNA-binding</keyword>
<dbReference type="EMBL" id="JHEH01000006">
    <property type="protein sequence ID" value="KEP70327.1"/>
    <property type="molecule type" value="Genomic_DNA"/>
</dbReference>
<dbReference type="PANTHER" id="PTHR11070">
    <property type="entry name" value="UVRD / RECB / PCRA DNA HELICASE FAMILY MEMBER"/>
    <property type="match status" value="1"/>
</dbReference>
<evidence type="ECO:0000256" key="1">
    <source>
        <dbReference type="ARBA" id="ARBA00022722"/>
    </source>
</evidence>
<dbReference type="InterPro" id="IPR014016">
    <property type="entry name" value="UvrD-like_ATP-bd"/>
</dbReference>
<keyword evidence="4 15" id="KW-0378">Hydrolase</keyword>
<comment type="catalytic activity">
    <reaction evidence="14">
        <text>ATP + H2O = ADP + phosphate + H(+)</text>
        <dbReference type="Rhea" id="RHEA:13065"/>
        <dbReference type="ChEBI" id="CHEBI:15377"/>
        <dbReference type="ChEBI" id="CHEBI:15378"/>
        <dbReference type="ChEBI" id="CHEBI:30616"/>
        <dbReference type="ChEBI" id="CHEBI:43474"/>
        <dbReference type="ChEBI" id="CHEBI:456216"/>
        <dbReference type="EC" id="5.6.2.4"/>
    </reaction>
</comment>
<dbReference type="GO" id="GO:0003677">
    <property type="term" value="F:DNA binding"/>
    <property type="evidence" value="ECO:0007669"/>
    <property type="project" value="UniProtKB-KW"/>
</dbReference>
<keyword evidence="7 15" id="KW-0067">ATP-binding</keyword>
<dbReference type="Gene3D" id="3.30.160.800">
    <property type="match status" value="1"/>
</dbReference>
<evidence type="ECO:0000256" key="13">
    <source>
        <dbReference type="ARBA" id="ARBA00034923"/>
    </source>
</evidence>
<dbReference type="EC" id="5.6.2.4" evidence="12"/>
<dbReference type="Pfam" id="PF00580">
    <property type="entry name" value="UvrD-helicase"/>
    <property type="match status" value="1"/>
</dbReference>
<evidence type="ECO:0000256" key="8">
    <source>
        <dbReference type="ARBA" id="ARBA00023125"/>
    </source>
</evidence>
<dbReference type="GO" id="GO:0033202">
    <property type="term" value="C:DNA helicase complex"/>
    <property type="evidence" value="ECO:0007669"/>
    <property type="project" value="TreeGrafter"/>
</dbReference>
<sequence>MSPNDATERQIQASMPKDSVWLSANAGSGKTKVLTDRVARMLLNGTEPQRILCLTYTKAAAAEMQNRLLALLGEWAMMAETELRKKLEALGEEGSISAERLNEARRLFAKAIETPGGLKIQTIHAFCASLLRRFPLEAQVPHGFSEMDDRAGDLMREDILEAIASGEERPVLDALLMAYSAEDLGKICREISQHRDLFLPERSRAEIFGHYGLPETFTRAALLAQVFEPGDLELVRSVAPACLGSGPNDQKVGRVFAGIETLDLTALAQLADVMNLKKGASVPFGPKGDKLLTQGLQKKLEPGVFEALKDLAERVAEAREPRLALAAAERSELLHAFARAYLPRIDRYKAQRGWLDFDDLIQRAAALLSNPSVAQWVLFKLDGGIDHILVDEAQDTSPGQWHVIERIADEFTSGEGARDQPRSLFVVGDRKQSIYSFQGADLAHFEAMQRHFVAKFEGAGDPLRRLELEHSFRSSAAILRTVDESFKVGSEEGLGGAPHHIAFQSDLPGRVDLWPVVAQDSETEETDWSDPVDQLADTSDTVILARAIAAEIKAMIDSGVQIPDKNAPGGARAVHEGDFLILVRRRSALFAETIRACKAARLNVAGADRLKLGAELAVRDVRALLSFLATPEDDLSLAEALRSPLLCWSEQELYSLAQPREGFLWEALRKSLNRPDTLTILRDLRDNADFLRPFELIERLLTRHGGRERLLARLGPEAEDGIDELISQALAFERNEVPSLTGFLDWLEADEVEVKRQLEGAGRAIRVMTVHGSKGLEAPIVLLPDTALHNSPDSAQVFPLGDALAGWSVPKDDAPEAQQLATEARRAQREAESLRLLYVAMTRAEKWLIVAASGKTGEGSESWYSRITEGLDRAGTETVLPLSPALQAIGEVQRHSHGDWPAPLGAPGEGYVAERAVELPDWVRIPVLKPEAAVKMRTPSDLEGAKALPGEGYGLDEEAAKARGRQLHLLLEYLPQRPEADWVEVARSLLSTGEDALLWDEIEPLLDEARRVLHADGMAEWLGPGALAEVEFVADLPELGGARLHGIIDRLVVTPEVVRVLDYKSNAIVPQDPRDIPEGLVRQMAAYRSAMRQIHPGRPVQCAILWTASGTLMPLADAQLDAALRADPVS</sequence>
<dbReference type="InterPro" id="IPR014017">
    <property type="entry name" value="DNA_helicase_UvrD-like_C"/>
</dbReference>
<dbReference type="InterPro" id="IPR011335">
    <property type="entry name" value="Restrct_endonuc-II-like"/>
</dbReference>
<dbReference type="InterPro" id="IPR038726">
    <property type="entry name" value="PDDEXK_AddAB-type"/>
</dbReference>
<evidence type="ECO:0000256" key="11">
    <source>
        <dbReference type="ARBA" id="ARBA00034617"/>
    </source>
</evidence>
<dbReference type="Proteomes" id="UP000027725">
    <property type="component" value="Unassembled WGS sequence"/>
</dbReference>
<keyword evidence="19" id="KW-1185">Reference proteome</keyword>
<evidence type="ECO:0000256" key="5">
    <source>
        <dbReference type="ARBA" id="ARBA00022806"/>
    </source>
</evidence>
<proteinExistence type="predicted"/>
<keyword evidence="5 15" id="KW-0347">Helicase</keyword>
<keyword evidence="9" id="KW-0234">DNA repair</keyword>
<name>A0A074U6Q6_9RHOB</name>
<dbReference type="GO" id="GO:0000725">
    <property type="term" value="P:recombinational repair"/>
    <property type="evidence" value="ECO:0007669"/>
    <property type="project" value="TreeGrafter"/>
</dbReference>
<dbReference type="GO" id="GO:0004527">
    <property type="term" value="F:exonuclease activity"/>
    <property type="evidence" value="ECO:0007669"/>
    <property type="project" value="UniProtKB-KW"/>
</dbReference>
<accession>A0A074U6Q6</accession>
<evidence type="ECO:0000256" key="3">
    <source>
        <dbReference type="ARBA" id="ARBA00022763"/>
    </source>
</evidence>
<dbReference type="InterPro" id="IPR011604">
    <property type="entry name" value="PDDEXK-like_dom_sf"/>
</dbReference>
<dbReference type="Pfam" id="PF12705">
    <property type="entry name" value="PDDEXK_1"/>
    <property type="match status" value="1"/>
</dbReference>
<dbReference type="PROSITE" id="PS51217">
    <property type="entry name" value="UVRD_HELICASE_CTER"/>
    <property type="match status" value="1"/>
</dbReference>
<comment type="catalytic activity">
    <reaction evidence="11">
        <text>Couples ATP hydrolysis with the unwinding of duplex DNA by translocating in the 3'-5' direction.</text>
        <dbReference type="EC" id="5.6.2.4"/>
    </reaction>
</comment>
<dbReference type="InterPro" id="IPR000212">
    <property type="entry name" value="DNA_helicase_UvrD/REP"/>
</dbReference>
<keyword evidence="1" id="KW-0540">Nuclease</keyword>
<evidence type="ECO:0000256" key="12">
    <source>
        <dbReference type="ARBA" id="ARBA00034808"/>
    </source>
</evidence>
<dbReference type="Gene3D" id="3.40.50.300">
    <property type="entry name" value="P-loop containing nucleotide triphosphate hydrolases"/>
    <property type="match status" value="3"/>
</dbReference>
<dbReference type="OrthoDB" id="9810135at2"/>